<comment type="similarity">
    <text evidence="4 16">Belongs to the type II topoisomerase family.</text>
</comment>
<dbReference type="CDD" id="cd03481">
    <property type="entry name" value="TopoIIA_Trans_ScTopoIIA"/>
    <property type="match status" value="1"/>
</dbReference>
<reference evidence="20" key="1">
    <citation type="submission" date="2020-05" db="EMBL/GenBank/DDBJ databases">
        <title>Phylogenomic resolution of chytrid fungi.</title>
        <authorList>
            <person name="Stajich J.E."/>
            <person name="Amses K."/>
            <person name="Simmons R."/>
            <person name="Seto K."/>
            <person name="Myers J."/>
            <person name="Bonds A."/>
            <person name="Quandt C.A."/>
            <person name="Barry K."/>
            <person name="Liu P."/>
            <person name="Grigoriev I."/>
            <person name="Longcore J.E."/>
            <person name="James T.Y."/>
        </authorList>
    </citation>
    <scope>NUCLEOTIDE SEQUENCE</scope>
    <source>
        <strain evidence="20">JEL0379</strain>
    </source>
</reference>
<dbReference type="InterPro" id="IPR018522">
    <property type="entry name" value="TopoIIA_CS"/>
</dbReference>
<dbReference type="InterPro" id="IPR006171">
    <property type="entry name" value="TOPRIM_dom"/>
</dbReference>
<dbReference type="InterPro" id="IPR013758">
    <property type="entry name" value="Topo_IIA_A/C_ab"/>
</dbReference>
<dbReference type="Gene3D" id="3.30.1360.40">
    <property type="match status" value="1"/>
</dbReference>
<dbReference type="Gene3D" id="3.40.50.670">
    <property type="match status" value="1"/>
</dbReference>
<sequence length="1671" mass="182831">MSCTEDDSFSDFAPPAKATKKPAAKAAASRAAPKAAPKARAPAKPKAKAALGEINVNDDENAAAAPVASKAKTAGNPEPKSIEETYQKKTQLEHILIRPDTYVGSIESQTVPMWVYEDEKMVHRDVTYVPGLYKIFDELIVNAADNKVRDPTMDTIKINIDKENNRISVYNTGRGIPIEMHAKEGVYVPELIFGHLLTSSNYNDGEKKITGGRNGYGAKLCNIFSTEFIVETADSVSGRKFIQTFTDNMSHKTTPRITNNAKGENYTRITFKPDLARFGMTSIDHDFEALVKKRAFDLAGCVRGIKVFLNDVRLKLKDFKDYAELYVSSVQSSGLLGKPVVLYESPNARWEIAFSLSDGEFQQVSFVNSVCTSKGGTHVDHVANQLVTNLIEAVKKKDKKSAPIKPSQAKRQLWVFVNCSIENPAFDSQTKETMTLKQSSFGSKCTISEDFIKKVLKSGAVDRILSSALYTQEKQLKKTDGTKTNRVTHEKLDDANNAGSKKAKECTLILTEGDSAKTLAISGLSVIGRDNFGVFPLRGKLLNVREASHAQIQANAEINAIKKIMGLKHGTVYDSVDTLRYGSLMIMADQDYDGSHIKGLIINLIDHFWPSLLKIPGFLVEFITPIVRVTKGEDGPNPQEHSFFTMPEYEQWKAENDDGRLWNHTYYKGLGSSDASDARKYFSDLEKHMKQFSIVKAGDRELIDMAFSKKKADERKEWLRQFAPGTYMDYGQAEIPLDEFVNRELILFSMADNFRSIPSFVDGLKPSQRKIMFYCFKKQLKKPEKVNQLVGGVAKETAYHHGDVSLVSTIIGLAQRFVGSNNVAVLHPCGQFGTRLQGGKDAASGRYISTRLSPLARALYCQSDDPLLAYQNEDGLSIEPEWYMPILPVLLLNGAEGIGTGWSTSIPNYNPRDVVDNLFRLMKDEEPLPMKPWYRGFQGNIEPISKDKFKVTGLIEKIDETTIKITELPIKCWTQSYKEDLDAWVTGTEKEPAWITSYTAHHTDSKVNFVIELTEEQMERAEKEGLEKRFKLVGSLSTSNLVCFDQEGRIKKYESIDDILRDFYDLRKKFYQKRKEYMLKTLNHELAILENKIRFVTEIIEGKLVVQNKKKAVLLQELHTRKYLAVVEQKKKTSKKDKDAPEEDADADDDDTAGAAGGGYDYLLKMPIWNLTMEKIEKLLKEMESKGGQIVDLSKKTIYDLWRTDLEAFLVEWDKFEAMMTKEESTVPKKGSESVTASKAKRKPAAKKKVAAVSDNDDDFAVKVEKPKRATKAPAKASKAAAPAAAATVDEITDNFSAIDISSALAPAAAKKRVLGGKKATTAGAARATAAVSAGSKSTSASSSPSSDAKAASIPKRTGAAATAEWEYDAKSTGIDDYMDVDVLAATANAAFGAGNAPAPAPKRAVRARRPAAYVVESDSDNTAVTAARSKPTSDSEDGMPVASVAKKSPPATAAASSARAKKAPVAVESETEEEEEDIMALAPKRAVAKAAAPAAAVASGARAKKTPVAVQSDTEEEEEEEIVVVAPKRAVAKAAAPPAARRGKSIVVSSEESDFDEEDDEKDTPPPPRASAAKSAVAKPAAKPAAKAAVVKPAAKPAAKAAAVRAVAAAPVAVTAASAAPVAAARAARRGKQPVKYVVSDDDEEDEEKAEFSETAEESEHSFVETESDY</sequence>
<dbReference type="PANTHER" id="PTHR10169">
    <property type="entry name" value="DNA TOPOISOMERASE/GYRASE"/>
    <property type="match status" value="1"/>
</dbReference>
<evidence type="ECO:0000256" key="14">
    <source>
        <dbReference type="ARBA" id="ARBA00053943"/>
    </source>
</evidence>
<dbReference type="CDD" id="cd03365">
    <property type="entry name" value="TOPRIM_TopoIIA"/>
    <property type="match status" value="1"/>
</dbReference>
<dbReference type="SMART" id="SM00387">
    <property type="entry name" value="HATPase_c"/>
    <property type="match status" value="1"/>
</dbReference>
<dbReference type="InterPro" id="IPR020568">
    <property type="entry name" value="Ribosomal_Su5_D2-typ_SF"/>
</dbReference>
<dbReference type="FunFam" id="3.40.50.670:FF:000001">
    <property type="entry name" value="DNA topoisomerase 2"/>
    <property type="match status" value="2"/>
</dbReference>
<evidence type="ECO:0000256" key="12">
    <source>
        <dbReference type="ARBA" id="ARBA00023125"/>
    </source>
</evidence>
<dbReference type="Pfam" id="PF02518">
    <property type="entry name" value="HATPase_c"/>
    <property type="match status" value="1"/>
</dbReference>
<dbReference type="GO" id="GO:0046872">
    <property type="term" value="F:metal ion binding"/>
    <property type="evidence" value="ECO:0007669"/>
    <property type="project" value="UniProtKB-KW"/>
</dbReference>
<feature type="compositionally biased region" description="Low complexity" evidence="17">
    <location>
        <begin position="63"/>
        <end position="74"/>
    </location>
</feature>
<dbReference type="CDD" id="cd16930">
    <property type="entry name" value="HATPase_TopII-like"/>
    <property type="match status" value="1"/>
</dbReference>
<dbReference type="CDD" id="cd00187">
    <property type="entry name" value="TOP4c"/>
    <property type="match status" value="1"/>
</dbReference>
<evidence type="ECO:0000256" key="15">
    <source>
        <dbReference type="PROSITE-ProRule" id="PRU01384"/>
    </source>
</evidence>
<organism evidence="20 21">
    <name type="scientific">Geranomyces variabilis</name>
    <dbReference type="NCBI Taxonomy" id="109894"/>
    <lineage>
        <taxon>Eukaryota</taxon>
        <taxon>Fungi</taxon>
        <taxon>Fungi incertae sedis</taxon>
        <taxon>Chytridiomycota</taxon>
        <taxon>Chytridiomycota incertae sedis</taxon>
        <taxon>Chytridiomycetes</taxon>
        <taxon>Spizellomycetales</taxon>
        <taxon>Powellomycetaceae</taxon>
        <taxon>Geranomyces</taxon>
    </lineage>
</organism>
<feature type="compositionally biased region" description="Low complexity" evidence="17">
    <location>
        <begin position="24"/>
        <end position="40"/>
    </location>
</feature>
<feature type="region of interest" description="Disordered" evidence="17">
    <location>
        <begin position="1227"/>
        <end position="1249"/>
    </location>
</feature>
<dbReference type="GO" id="GO:0005634">
    <property type="term" value="C:nucleus"/>
    <property type="evidence" value="ECO:0007669"/>
    <property type="project" value="TreeGrafter"/>
</dbReference>
<evidence type="ECO:0000256" key="5">
    <source>
        <dbReference type="ARBA" id="ARBA00012895"/>
    </source>
</evidence>
<feature type="domain" description="Topo IIA-type catalytic" evidence="19">
    <location>
        <begin position="757"/>
        <end position="1206"/>
    </location>
</feature>
<evidence type="ECO:0000256" key="6">
    <source>
        <dbReference type="ARBA" id="ARBA00019635"/>
    </source>
</evidence>
<feature type="region of interest" description="Disordered" evidence="17">
    <location>
        <begin position="1322"/>
        <end position="1366"/>
    </location>
</feature>
<dbReference type="FunFam" id="3.90.199.10:FF:000002">
    <property type="entry name" value="DNA topoisomerase 2"/>
    <property type="match status" value="1"/>
</dbReference>
<keyword evidence="7" id="KW-0479">Metal-binding</keyword>
<comment type="cofactor">
    <cofactor evidence="2">
        <name>Ca(2+)</name>
        <dbReference type="ChEBI" id="CHEBI:29108"/>
    </cofactor>
</comment>
<dbReference type="Gene3D" id="1.10.268.10">
    <property type="entry name" value="Topoisomerase, domain 3"/>
    <property type="match status" value="1"/>
</dbReference>
<dbReference type="SMART" id="SM00433">
    <property type="entry name" value="TOP2c"/>
    <property type="match status" value="1"/>
</dbReference>
<feature type="compositionally biased region" description="Acidic residues" evidence="17">
    <location>
        <begin position="1552"/>
        <end position="1563"/>
    </location>
</feature>
<dbReference type="InterPro" id="IPR001241">
    <property type="entry name" value="Topo_IIA"/>
</dbReference>
<comment type="subunit">
    <text evidence="16">Homodimer.</text>
</comment>
<feature type="region of interest" description="Disordered" evidence="17">
    <location>
        <begin position="1418"/>
        <end position="1475"/>
    </location>
</feature>
<dbReference type="FunFam" id="3.30.1490.30:FF:000001">
    <property type="entry name" value="DNA topoisomerase 2"/>
    <property type="match status" value="1"/>
</dbReference>
<dbReference type="InterPro" id="IPR036890">
    <property type="entry name" value="HATPase_C_sf"/>
</dbReference>
<keyword evidence="8 16" id="KW-0547">Nucleotide-binding</keyword>
<comment type="function">
    <text evidence="14 16">Control of topological states of DNA by transient breakage and subsequent rejoining of DNA strands. Topoisomerase II makes double-strand breaks.</text>
</comment>
<proteinExistence type="inferred from homology"/>
<evidence type="ECO:0000256" key="1">
    <source>
        <dbReference type="ARBA" id="ARBA00000185"/>
    </source>
</evidence>
<dbReference type="InterPro" id="IPR031660">
    <property type="entry name" value="TOPRIM_C"/>
</dbReference>
<feature type="compositionally biased region" description="Acidic residues" evidence="17">
    <location>
        <begin position="1641"/>
        <end position="1658"/>
    </location>
</feature>
<keyword evidence="12 15" id="KW-0238">DNA-binding</keyword>
<feature type="compositionally biased region" description="Low complexity" evidence="17">
    <location>
        <begin position="1571"/>
        <end position="1582"/>
    </location>
</feature>
<dbReference type="Gene3D" id="3.30.1490.30">
    <property type="match status" value="1"/>
</dbReference>
<dbReference type="InterPro" id="IPR013760">
    <property type="entry name" value="Topo_IIA-like_dom_sf"/>
</dbReference>
<dbReference type="GO" id="GO:0003918">
    <property type="term" value="F:DNA topoisomerase type II (double strand cut, ATP-hydrolyzing) activity"/>
    <property type="evidence" value="ECO:0007669"/>
    <property type="project" value="UniProtKB-UniRule"/>
</dbReference>
<evidence type="ECO:0000256" key="4">
    <source>
        <dbReference type="ARBA" id="ARBA00011080"/>
    </source>
</evidence>
<dbReference type="GO" id="GO:0005524">
    <property type="term" value="F:ATP binding"/>
    <property type="evidence" value="ECO:0007669"/>
    <property type="project" value="UniProtKB-UniRule"/>
</dbReference>
<comment type="caution">
    <text evidence="20">The sequence shown here is derived from an EMBL/GenBank/DDBJ whole genome shotgun (WGS) entry which is preliminary data.</text>
</comment>
<accession>A0AAD5XNR4</accession>
<protein>
    <recommendedName>
        <fullName evidence="6 16">DNA topoisomerase 2</fullName>
        <ecNumber evidence="5 16">5.6.2.2</ecNumber>
    </recommendedName>
</protein>
<dbReference type="Pfam" id="PF01751">
    <property type="entry name" value="Toprim"/>
    <property type="match status" value="1"/>
</dbReference>
<feature type="compositionally biased region" description="Basic residues" evidence="17">
    <location>
        <begin position="1239"/>
        <end position="1249"/>
    </location>
</feature>
<feature type="region of interest" description="Disordered" evidence="17">
    <location>
        <begin position="1"/>
        <end position="52"/>
    </location>
</feature>
<dbReference type="InterPro" id="IPR001154">
    <property type="entry name" value="TopoII_euk"/>
</dbReference>
<dbReference type="PRINTS" id="PR01158">
    <property type="entry name" value="TOPISMRASEII"/>
</dbReference>
<dbReference type="SUPFAM" id="SSF55874">
    <property type="entry name" value="ATPase domain of HSP90 chaperone/DNA topoisomerase II/histidine kinase"/>
    <property type="match status" value="1"/>
</dbReference>
<dbReference type="Pfam" id="PF00521">
    <property type="entry name" value="DNA_topoisoIV"/>
    <property type="match status" value="1"/>
</dbReference>
<dbReference type="Gene3D" id="3.30.230.10">
    <property type="match status" value="1"/>
</dbReference>
<evidence type="ECO:0000256" key="17">
    <source>
        <dbReference type="SAM" id="MobiDB-lite"/>
    </source>
</evidence>
<dbReference type="GO" id="GO:0000819">
    <property type="term" value="P:sister chromatid segregation"/>
    <property type="evidence" value="ECO:0007669"/>
    <property type="project" value="TreeGrafter"/>
</dbReference>
<dbReference type="FunFam" id="3.30.1360.40:FF:000003">
    <property type="entry name" value="DNA topoisomerase 2"/>
    <property type="match status" value="1"/>
</dbReference>
<keyword evidence="13 15" id="KW-0413">Isomerase</keyword>
<feature type="compositionally biased region" description="Low complexity" evidence="17">
    <location>
        <begin position="1322"/>
        <end position="1353"/>
    </location>
</feature>
<dbReference type="PANTHER" id="PTHR10169:SF38">
    <property type="entry name" value="DNA TOPOISOMERASE 2"/>
    <property type="match status" value="1"/>
</dbReference>
<evidence type="ECO:0000256" key="8">
    <source>
        <dbReference type="ARBA" id="ARBA00022741"/>
    </source>
</evidence>
<name>A0AAD5XNR4_9FUNG</name>
<feature type="compositionally biased region" description="Low complexity" evidence="17">
    <location>
        <begin position="1443"/>
        <end position="1469"/>
    </location>
</feature>
<dbReference type="InterPro" id="IPR002205">
    <property type="entry name" value="Topo_IIA_dom_A"/>
</dbReference>
<feature type="region of interest" description="Disordered" evidence="17">
    <location>
        <begin position="1621"/>
        <end position="1671"/>
    </location>
</feature>
<dbReference type="GO" id="GO:0006265">
    <property type="term" value="P:DNA topological change"/>
    <property type="evidence" value="ECO:0007669"/>
    <property type="project" value="UniProtKB-UniRule"/>
</dbReference>
<dbReference type="InterPro" id="IPR003594">
    <property type="entry name" value="HATPase_dom"/>
</dbReference>
<evidence type="ECO:0000256" key="13">
    <source>
        <dbReference type="ARBA" id="ARBA00023235"/>
    </source>
</evidence>
<evidence type="ECO:0000259" key="18">
    <source>
        <dbReference type="PROSITE" id="PS50880"/>
    </source>
</evidence>
<evidence type="ECO:0000259" key="19">
    <source>
        <dbReference type="PROSITE" id="PS52040"/>
    </source>
</evidence>
<gene>
    <name evidence="20" type="primary">TOP2_1</name>
    <name evidence="20" type="ORF">HDU87_001849</name>
</gene>
<dbReference type="InterPro" id="IPR013757">
    <property type="entry name" value="Topo_IIA_A_a_sf"/>
</dbReference>
<evidence type="ECO:0000256" key="11">
    <source>
        <dbReference type="ARBA" id="ARBA00023029"/>
    </source>
</evidence>
<dbReference type="Pfam" id="PF00204">
    <property type="entry name" value="DNA_gyraseB"/>
    <property type="match status" value="1"/>
</dbReference>
<evidence type="ECO:0000256" key="10">
    <source>
        <dbReference type="ARBA" id="ARBA00022842"/>
    </source>
</evidence>
<dbReference type="Gene3D" id="3.90.199.10">
    <property type="entry name" value="Topoisomerase II, domain 5"/>
    <property type="match status" value="1"/>
</dbReference>
<keyword evidence="10" id="KW-0460">Magnesium</keyword>
<dbReference type="PROSITE" id="PS00177">
    <property type="entry name" value="TOPOISOMERASE_II"/>
    <property type="match status" value="1"/>
</dbReference>
<evidence type="ECO:0000256" key="7">
    <source>
        <dbReference type="ARBA" id="ARBA00022723"/>
    </source>
</evidence>
<feature type="region of interest" description="Disordered" evidence="17">
    <location>
        <begin position="63"/>
        <end position="82"/>
    </location>
</feature>
<dbReference type="PRINTS" id="PR00418">
    <property type="entry name" value="TPI2FAMILY"/>
</dbReference>
<dbReference type="EC" id="5.6.2.2" evidence="5 16"/>
<dbReference type="FunFam" id="3.30.565.10:FF:000004">
    <property type="entry name" value="DNA topoisomerase 2"/>
    <property type="match status" value="1"/>
</dbReference>
<dbReference type="Proteomes" id="UP001212152">
    <property type="component" value="Unassembled WGS sequence"/>
</dbReference>
<keyword evidence="9 16" id="KW-0067">ATP-binding</keyword>
<dbReference type="InterPro" id="IPR050634">
    <property type="entry name" value="DNA_Topoisomerase_II"/>
</dbReference>
<keyword evidence="11 15" id="KW-0799">Topoisomerase</keyword>
<dbReference type="InterPro" id="IPR013759">
    <property type="entry name" value="Topo_IIA_B_C"/>
</dbReference>
<dbReference type="InterPro" id="IPR034157">
    <property type="entry name" value="TOPRIM_TopoII"/>
</dbReference>
<comment type="catalytic activity">
    <reaction evidence="1 15 16">
        <text>ATP-dependent breakage, passage and rejoining of double-stranded DNA.</text>
        <dbReference type="EC" id="5.6.2.2"/>
    </reaction>
</comment>
<dbReference type="PROSITE" id="PS50880">
    <property type="entry name" value="TOPRIM"/>
    <property type="match status" value="1"/>
</dbReference>
<feature type="domain" description="Toprim" evidence="18">
    <location>
        <begin position="506"/>
        <end position="620"/>
    </location>
</feature>
<evidence type="ECO:0000256" key="2">
    <source>
        <dbReference type="ARBA" id="ARBA00001913"/>
    </source>
</evidence>
<dbReference type="InterPro" id="IPR013506">
    <property type="entry name" value="Topo_IIA_bsu_dom2"/>
</dbReference>
<feature type="region of interest" description="Disordered" evidence="17">
    <location>
        <begin position="1534"/>
        <end position="1582"/>
    </location>
</feature>
<evidence type="ECO:0000256" key="3">
    <source>
        <dbReference type="ARBA" id="ARBA00001946"/>
    </source>
</evidence>
<keyword evidence="21" id="KW-1185">Reference proteome</keyword>
<dbReference type="GO" id="GO:0003677">
    <property type="term" value="F:DNA binding"/>
    <property type="evidence" value="ECO:0007669"/>
    <property type="project" value="UniProtKB-UniRule"/>
</dbReference>
<dbReference type="SUPFAM" id="SSF56719">
    <property type="entry name" value="Type II DNA topoisomerase"/>
    <property type="match status" value="1"/>
</dbReference>
<feature type="active site" description="O-(5'-phospho-DNA)-tyrosine intermediate" evidence="15">
    <location>
        <position position="847"/>
    </location>
</feature>
<dbReference type="FunFam" id="3.30.230.10:FF:000008">
    <property type="entry name" value="DNA topoisomerase 2"/>
    <property type="match status" value="1"/>
</dbReference>
<evidence type="ECO:0000256" key="9">
    <source>
        <dbReference type="ARBA" id="ARBA00022840"/>
    </source>
</evidence>
<evidence type="ECO:0000256" key="16">
    <source>
        <dbReference type="RuleBase" id="RU362094"/>
    </source>
</evidence>
<comment type="cofactor">
    <cofactor evidence="3">
        <name>Mg(2+)</name>
        <dbReference type="ChEBI" id="CHEBI:18420"/>
    </cofactor>
</comment>
<feature type="region of interest" description="Disordered" evidence="17">
    <location>
        <begin position="1497"/>
        <end position="1518"/>
    </location>
</feature>
<evidence type="ECO:0000313" key="20">
    <source>
        <dbReference type="EMBL" id="KAJ3180736.1"/>
    </source>
</evidence>
<evidence type="ECO:0000313" key="21">
    <source>
        <dbReference type="Proteomes" id="UP001212152"/>
    </source>
</evidence>
<dbReference type="EMBL" id="JADGJQ010000015">
    <property type="protein sequence ID" value="KAJ3180736.1"/>
    <property type="molecule type" value="Genomic_DNA"/>
</dbReference>
<dbReference type="GO" id="GO:0000712">
    <property type="term" value="P:resolution of meiotic recombination intermediates"/>
    <property type="evidence" value="ECO:0007669"/>
    <property type="project" value="TreeGrafter"/>
</dbReference>
<dbReference type="SUPFAM" id="SSF54211">
    <property type="entry name" value="Ribosomal protein S5 domain 2-like"/>
    <property type="match status" value="1"/>
</dbReference>
<dbReference type="SMART" id="SM00434">
    <property type="entry name" value="TOP4c"/>
    <property type="match status" value="1"/>
</dbReference>
<dbReference type="Pfam" id="PF16898">
    <property type="entry name" value="TOPRIM_C"/>
    <property type="match status" value="1"/>
</dbReference>
<dbReference type="PROSITE" id="PS52040">
    <property type="entry name" value="TOPO_IIA"/>
    <property type="match status" value="1"/>
</dbReference>
<dbReference type="InterPro" id="IPR014721">
    <property type="entry name" value="Ribsml_uS5_D2-typ_fold_subgr"/>
</dbReference>
<dbReference type="Gene3D" id="3.30.565.10">
    <property type="entry name" value="Histidine kinase-like ATPase, C-terminal domain"/>
    <property type="match status" value="1"/>
</dbReference>